<reference evidence="14" key="1">
    <citation type="submission" date="2022-07" db="EMBL/GenBank/DDBJ databases">
        <authorList>
            <person name="Jung M.-Y."/>
            <person name="Lee M."/>
        </authorList>
    </citation>
    <scope>NUCLEOTIDE SEQUENCE</scope>
    <source>
        <strain evidence="14">S8</strain>
    </source>
</reference>
<evidence type="ECO:0000256" key="11">
    <source>
        <dbReference type="SAM" id="Phobius"/>
    </source>
</evidence>
<dbReference type="Pfam" id="PF02096">
    <property type="entry name" value="60KD_IMP"/>
    <property type="match status" value="1"/>
</dbReference>
<feature type="chain" id="PRO_5046781227" evidence="12">
    <location>
        <begin position="22"/>
        <end position="314"/>
    </location>
</feature>
<feature type="region of interest" description="Disordered" evidence="10">
    <location>
        <begin position="273"/>
        <end position="314"/>
    </location>
</feature>
<evidence type="ECO:0000256" key="3">
    <source>
        <dbReference type="ARBA" id="ARBA00022475"/>
    </source>
</evidence>
<gene>
    <name evidence="14" type="primary">yidC</name>
    <name evidence="14" type="ORF">NPA36_00720</name>
</gene>
<evidence type="ECO:0000313" key="14">
    <source>
        <dbReference type="EMBL" id="MCQ9209090.1"/>
    </source>
</evidence>
<dbReference type="NCBIfam" id="TIGR03592">
    <property type="entry name" value="yidC_oxa1_cterm"/>
    <property type="match status" value="1"/>
</dbReference>
<evidence type="ECO:0000256" key="6">
    <source>
        <dbReference type="ARBA" id="ARBA00022989"/>
    </source>
</evidence>
<proteinExistence type="inferred from homology"/>
<reference evidence="14" key="2">
    <citation type="journal article" date="2023" name="Curr. Microbiol.">
        <title>Granulicatella seriolae sp. nov., a Novel Facultative Anaerobe Isolated from Yellowtail Marine Fish.</title>
        <authorList>
            <person name="Lee M."/>
            <person name="Choi Y.J."/>
            <person name="Farooq A."/>
            <person name="Jeong J.B."/>
            <person name="Jung M.Y."/>
        </authorList>
    </citation>
    <scope>NUCLEOTIDE SEQUENCE</scope>
    <source>
        <strain evidence="14">S8</strain>
    </source>
</reference>
<dbReference type="PANTHER" id="PTHR12428">
    <property type="entry name" value="OXA1"/>
    <property type="match status" value="1"/>
</dbReference>
<organism evidence="14 15">
    <name type="scientific">Granulicatella seriolae</name>
    <dbReference type="NCBI Taxonomy" id="2967226"/>
    <lineage>
        <taxon>Bacteria</taxon>
        <taxon>Bacillati</taxon>
        <taxon>Bacillota</taxon>
        <taxon>Bacilli</taxon>
        <taxon>Lactobacillales</taxon>
        <taxon>Carnobacteriaceae</taxon>
        <taxon>Granulicatella</taxon>
    </lineage>
</organism>
<keyword evidence="8" id="KW-0143">Chaperone</keyword>
<dbReference type="PRINTS" id="PR00701">
    <property type="entry name" value="60KDINNERMP"/>
</dbReference>
<accession>A0ABT1WLY8</accession>
<name>A0ABT1WLY8_9LACT</name>
<dbReference type="EMBL" id="JANHNZ010000001">
    <property type="protein sequence ID" value="MCQ9209090.1"/>
    <property type="molecule type" value="Genomic_DNA"/>
</dbReference>
<keyword evidence="12" id="KW-0732">Signal</keyword>
<comment type="subcellular location">
    <subcellularLocation>
        <location evidence="1">Cell membrane</location>
        <topology evidence="1">Multi-pass membrane protein</topology>
    </subcellularLocation>
    <subcellularLocation>
        <location evidence="9">Membrane</location>
        <topology evidence="9">Multi-pass membrane protein</topology>
    </subcellularLocation>
</comment>
<dbReference type="InterPro" id="IPR001708">
    <property type="entry name" value="YidC/ALB3/OXA1/COX18"/>
</dbReference>
<keyword evidence="4 9" id="KW-0812">Transmembrane</keyword>
<keyword evidence="2" id="KW-0813">Transport</keyword>
<sequence>MKFSKTTKLATLLATSALFLAGCVQYDANRNPHGVIYEYMVLPTQAAMDWLAATFNGSYGMAIIIISVIIRLLLMPSTFKQSRTMLIQQEKTAKVKPYVDEINARAKAATSPEERATIQQEQMELYRLNDISLTGSVASGCLPLLIQLPIFNAMYNAIHLSPKIAESSFLGIPLGQPFIPLALAAGVIYFLQSYLSQANMAPEQKQQMRTMLFMSPAMILLFTWSSPAGLGLYFFIGGVFALLQTWIQNSIIRPRVKVEIDAELADKEVILPKKTKSGATTSPQAQETFAAIRNRNNSRNQNQSRNSGKQNRKK</sequence>
<evidence type="ECO:0000256" key="7">
    <source>
        <dbReference type="ARBA" id="ARBA00023136"/>
    </source>
</evidence>
<keyword evidence="7 11" id="KW-0472">Membrane</keyword>
<evidence type="ECO:0000256" key="8">
    <source>
        <dbReference type="ARBA" id="ARBA00023186"/>
    </source>
</evidence>
<feature type="compositionally biased region" description="Low complexity" evidence="10">
    <location>
        <begin position="293"/>
        <end position="314"/>
    </location>
</feature>
<feature type="compositionally biased region" description="Polar residues" evidence="10">
    <location>
        <begin position="277"/>
        <end position="287"/>
    </location>
</feature>
<keyword evidence="15" id="KW-1185">Reference proteome</keyword>
<evidence type="ECO:0000259" key="13">
    <source>
        <dbReference type="Pfam" id="PF02096"/>
    </source>
</evidence>
<comment type="similarity">
    <text evidence="9">Belongs to the OXA1/ALB3/YidC family.</text>
</comment>
<feature type="domain" description="Membrane insertase YidC/Oxa/ALB C-terminal" evidence="13">
    <location>
        <begin position="59"/>
        <end position="249"/>
    </location>
</feature>
<dbReference type="RefSeq" id="WP_256944201.1">
    <property type="nucleotide sequence ID" value="NZ_JANHNZ010000001.1"/>
</dbReference>
<keyword evidence="3" id="KW-1003">Cell membrane</keyword>
<dbReference type="CDD" id="cd20070">
    <property type="entry name" value="5TM_YidC_Alb3"/>
    <property type="match status" value="1"/>
</dbReference>
<feature type="transmembrane region" description="Helical" evidence="11">
    <location>
        <begin position="208"/>
        <end position="224"/>
    </location>
</feature>
<dbReference type="PROSITE" id="PS51257">
    <property type="entry name" value="PROKAR_LIPOPROTEIN"/>
    <property type="match status" value="1"/>
</dbReference>
<dbReference type="InterPro" id="IPR028055">
    <property type="entry name" value="YidC/Oxa/ALB_C"/>
</dbReference>
<evidence type="ECO:0000256" key="9">
    <source>
        <dbReference type="RuleBase" id="RU003945"/>
    </source>
</evidence>
<evidence type="ECO:0000256" key="5">
    <source>
        <dbReference type="ARBA" id="ARBA00022927"/>
    </source>
</evidence>
<evidence type="ECO:0000256" key="4">
    <source>
        <dbReference type="ARBA" id="ARBA00022692"/>
    </source>
</evidence>
<evidence type="ECO:0000256" key="2">
    <source>
        <dbReference type="ARBA" id="ARBA00022448"/>
    </source>
</evidence>
<comment type="caution">
    <text evidence="14">The sequence shown here is derived from an EMBL/GenBank/DDBJ whole genome shotgun (WGS) entry which is preliminary data.</text>
</comment>
<keyword evidence="5" id="KW-0653">Protein transport</keyword>
<evidence type="ECO:0000256" key="12">
    <source>
        <dbReference type="SAM" id="SignalP"/>
    </source>
</evidence>
<feature type="transmembrane region" description="Helical" evidence="11">
    <location>
        <begin position="133"/>
        <end position="158"/>
    </location>
</feature>
<protein>
    <submittedName>
        <fullName evidence="14">Membrane protein insertase YidC</fullName>
    </submittedName>
</protein>
<dbReference type="PANTHER" id="PTHR12428:SF65">
    <property type="entry name" value="CYTOCHROME C OXIDASE ASSEMBLY PROTEIN COX18, MITOCHONDRIAL"/>
    <property type="match status" value="1"/>
</dbReference>
<dbReference type="InterPro" id="IPR047196">
    <property type="entry name" value="YidC_ALB_C"/>
</dbReference>
<feature type="signal peptide" evidence="12">
    <location>
        <begin position="1"/>
        <end position="21"/>
    </location>
</feature>
<evidence type="ECO:0000256" key="10">
    <source>
        <dbReference type="SAM" id="MobiDB-lite"/>
    </source>
</evidence>
<evidence type="ECO:0000256" key="1">
    <source>
        <dbReference type="ARBA" id="ARBA00004651"/>
    </source>
</evidence>
<evidence type="ECO:0000313" key="15">
    <source>
        <dbReference type="Proteomes" id="UP001059480"/>
    </source>
</evidence>
<feature type="transmembrane region" description="Helical" evidence="11">
    <location>
        <begin position="178"/>
        <end position="196"/>
    </location>
</feature>
<keyword evidence="6 11" id="KW-1133">Transmembrane helix</keyword>
<feature type="transmembrane region" description="Helical" evidence="11">
    <location>
        <begin position="49"/>
        <end position="74"/>
    </location>
</feature>
<dbReference type="Proteomes" id="UP001059480">
    <property type="component" value="Unassembled WGS sequence"/>
</dbReference>
<reference evidence="14" key="3">
    <citation type="journal article" date="2023" name="Microbiol. Resour. Announc.">
        <title>Draft Genome Sequence of Granulicatella sp. Strain S8, Isolated from a Marine Fish, Seriola quinqueradiata.</title>
        <authorList>
            <person name="Lee M."/>
            <person name="Farooq A."/>
            <person name="Jeong J.B."/>
            <person name="Jung M.Y."/>
        </authorList>
    </citation>
    <scope>NUCLEOTIDE SEQUENCE</scope>
    <source>
        <strain evidence="14">S8</strain>
    </source>
</reference>